<evidence type="ECO:0000256" key="10">
    <source>
        <dbReference type="ARBA" id="ARBA00023136"/>
    </source>
</evidence>
<evidence type="ECO:0000313" key="13">
    <source>
        <dbReference type="Proteomes" id="UP000887564"/>
    </source>
</evidence>
<protein>
    <recommendedName>
        <fullName evidence="12">Innexin</fullName>
    </recommendedName>
</protein>
<keyword evidence="10" id="KW-0472">Membrane</keyword>
<dbReference type="GO" id="GO:0005886">
    <property type="term" value="C:plasma membrane"/>
    <property type="evidence" value="ECO:0007669"/>
    <property type="project" value="UniProtKB-SubCell"/>
</dbReference>
<dbReference type="PANTHER" id="PTHR11893:SF19">
    <property type="entry name" value="INNEXIN"/>
    <property type="match status" value="1"/>
</dbReference>
<dbReference type="Pfam" id="PF00876">
    <property type="entry name" value="Innexin"/>
    <property type="match status" value="1"/>
</dbReference>
<comment type="function">
    <text evidence="12">Structural component of the gap junctions.</text>
</comment>
<keyword evidence="7" id="KW-0965">Cell junction</keyword>
<dbReference type="GO" id="GO:0005921">
    <property type="term" value="C:gap junction"/>
    <property type="evidence" value="ECO:0007669"/>
    <property type="project" value="UniProtKB-SubCell"/>
</dbReference>
<evidence type="ECO:0000256" key="8">
    <source>
        <dbReference type="ARBA" id="ARBA00022989"/>
    </source>
</evidence>
<evidence type="ECO:0000256" key="12">
    <source>
        <dbReference type="RuleBase" id="RU010713"/>
    </source>
</evidence>
<evidence type="ECO:0000256" key="7">
    <source>
        <dbReference type="ARBA" id="ARBA00022949"/>
    </source>
</evidence>
<accession>A0A914RHU5</accession>
<evidence type="ECO:0000256" key="6">
    <source>
        <dbReference type="ARBA" id="ARBA00022868"/>
    </source>
</evidence>
<evidence type="ECO:0000256" key="1">
    <source>
        <dbReference type="ARBA" id="ARBA00004610"/>
    </source>
</evidence>
<evidence type="ECO:0000256" key="9">
    <source>
        <dbReference type="ARBA" id="ARBA00023065"/>
    </source>
</evidence>
<dbReference type="AlphaFoldDB" id="A0A914RHU5"/>
<dbReference type="Proteomes" id="UP000887564">
    <property type="component" value="Unplaced"/>
</dbReference>
<gene>
    <name evidence="12" type="primary">inx</name>
</gene>
<keyword evidence="8" id="KW-1133">Transmembrane helix</keyword>
<reference evidence="14" key="1">
    <citation type="submission" date="2022-11" db="UniProtKB">
        <authorList>
            <consortium name="WormBaseParasite"/>
        </authorList>
    </citation>
    <scope>IDENTIFICATION</scope>
</reference>
<keyword evidence="13" id="KW-1185">Reference proteome</keyword>
<evidence type="ECO:0000256" key="3">
    <source>
        <dbReference type="ARBA" id="ARBA00022448"/>
    </source>
</evidence>
<comment type="subcellular location">
    <subcellularLocation>
        <location evidence="1">Cell junction</location>
        <location evidence="1">Gap junction</location>
    </subcellularLocation>
    <subcellularLocation>
        <location evidence="2 12">Cell membrane</location>
        <topology evidence="2 12">Multi-pass membrane protein</topology>
    </subcellularLocation>
</comment>
<dbReference type="PROSITE" id="PS51013">
    <property type="entry name" value="PANNEXIN"/>
    <property type="match status" value="1"/>
</dbReference>
<dbReference type="WBParaSite" id="PEQ_0000131201-mRNA-1">
    <property type="protein sequence ID" value="PEQ_0000131201-mRNA-1"/>
    <property type="gene ID" value="PEQ_0000131201"/>
</dbReference>
<evidence type="ECO:0000256" key="2">
    <source>
        <dbReference type="ARBA" id="ARBA00004651"/>
    </source>
</evidence>
<dbReference type="GO" id="GO:0005243">
    <property type="term" value="F:gap junction channel activity"/>
    <property type="evidence" value="ECO:0007669"/>
    <property type="project" value="TreeGrafter"/>
</dbReference>
<comment type="similarity">
    <text evidence="12">Belongs to the pannexin family.</text>
</comment>
<name>A0A914RHU5_PAREQ</name>
<evidence type="ECO:0000256" key="11">
    <source>
        <dbReference type="ARBA" id="ARBA00023303"/>
    </source>
</evidence>
<evidence type="ECO:0000313" key="14">
    <source>
        <dbReference type="WBParaSite" id="PEQ_0000131201-mRNA-1"/>
    </source>
</evidence>
<dbReference type="PANTHER" id="PTHR11893">
    <property type="entry name" value="INNEXIN"/>
    <property type="match status" value="1"/>
</dbReference>
<dbReference type="GO" id="GO:0034220">
    <property type="term" value="P:monoatomic ion transmembrane transport"/>
    <property type="evidence" value="ECO:0007669"/>
    <property type="project" value="UniProtKB-KW"/>
</dbReference>
<sequence>MRRVYSDKHMVKKAAKFHMFINFALRIKNLQFGGRPLECWVPAQFTSSWEAYTEMYCWAQNTYWVPIEQVLSS</sequence>
<keyword evidence="11 12" id="KW-0407">Ion channel</keyword>
<dbReference type="InterPro" id="IPR000990">
    <property type="entry name" value="Innexin"/>
</dbReference>
<organism evidence="13 14">
    <name type="scientific">Parascaris equorum</name>
    <name type="common">Equine roundworm</name>
    <dbReference type="NCBI Taxonomy" id="6256"/>
    <lineage>
        <taxon>Eukaryota</taxon>
        <taxon>Metazoa</taxon>
        <taxon>Ecdysozoa</taxon>
        <taxon>Nematoda</taxon>
        <taxon>Chromadorea</taxon>
        <taxon>Rhabditida</taxon>
        <taxon>Spirurina</taxon>
        <taxon>Ascaridomorpha</taxon>
        <taxon>Ascaridoidea</taxon>
        <taxon>Ascarididae</taxon>
        <taxon>Parascaris</taxon>
    </lineage>
</organism>
<evidence type="ECO:0000256" key="5">
    <source>
        <dbReference type="ARBA" id="ARBA00022692"/>
    </source>
</evidence>
<keyword evidence="3 12" id="KW-0813">Transport</keyword>
<keyword evidence="6" id="KW-0303">Gap junction</keyword>
<keyword evidence="4" id="KW-1003">Cell membrane</keyword>
<keyword evidence="5" id="KW-0812">Transmembrane</keyword>
<evidence type="ECO:0000256" key="4">
    <source>
        <dbReference type="ARBA" id="ARBA00022475"/>
    </source>
</evidence>
<proteinExistence type="inferred from homology"/>
<keyword evidence="9 12" id="KW-0406">Ion transport</keyword>